<dbReference type="OrthoDB" id="408631at2759"/>
<dbReference type="HOGENOM" id="CLU_006586_10_5_1"/>
<evidence type="ECO:0000256" key="3">
    <source>
        <dbReference type="RuleBase" id="RU361235"/>
    </source>
</evidence>
<dbReference type="EC" id="3.1.1.-" evidence="3"/>
<dbReference type="ESTHER" id="stach-a0a084p7i5">
    <property type="family name" value="Fungal_carboxylesterase_lipase"/>
</dbReference>
<name>A0A084B8L8_STACB</name>
<dbReference type="PANTHER" id="PTHR11559">
    <property type="entry name" value="CARBOXYLESTERASE"/>
    <property type="match status" value="1"/>
</dbReference>
<dbReference type="InterPro" id="IPR002018">
    <property type="entry name" value="CarbesteraseB"/>
</dbReference>
<dbReference type="InterPro" id="IPR019826">
    <property type="entry name" value="Carboxylesterase_B_AS"/>
</dbReference>
<evidence type="ECO:0000256" key="2">
    <source>
        <dbReference type="ARBA" id="ARBA00022801"/>
    </source>
</evidence>
<feature type="chain" id="PRO_5005105836" description="Carboxylic ester hydrolase" evidence="3">
    <location>
        <begin position="21"/>
        <end position="464"/>
    </location>
</feature>
<dbReference type="GO" id="GO:0016787">
    <property type="term" value="F:hydrolase activity"/>
    <property type="evidence" value="ECO:0007669"/>
    <property type="project" value="UniProtKB-KW"/>
</dbReference>
<dbReference type="InterPro" id="IPR050309">
    <property type="entry name" value="Type-B_Carboxylest/Lipase"/>
</dbReference>
<keyword evidence="3" id="KW-0732">Signal</keyword>
<reference evidence="5 6" key="1">
    <citation type="journal article" date="2014" name="BMC Genomics">
        <title>Comparative genome sequencing reveals chemotype-specific gene clusters in the toxigenic black mold Stachybotrys.</title>
        <authorList>
            <person name="Semeiks J."/>
            <person name="Borek D."/>
            <person name="Otwinowski Z."/>
            <person name="Grishin N.V."/>
        </authorList>
    </citation>
    <scope>NUCLEOTIDE SEQUENCE [LARGE SCALE GENOMIC DNA]</scope>
    <source>
        <strain evidence="6">CBS 109288 / IBT 7711</strain>
    </source>
</reference>
<evidence type="ECO:0000313" key="6">
    <source>
        <dbReference type="Proteomes" id="UP000028045"/>
    </source>
</evidence>
<sequence length="464" mass="51152">MKSLFFHFAILLLQVATAEGSPHTLAELDYGTFQGAYSQEFNISYWQKIPWAAPPTGQNRFRGPQPPAVLAADQPYNSSQTFDMCPQRATDGSEDCLYLGLYSRPWTPEQPLKPVVVVFYGGGFAGGSASFVLPPPGFPLSGVTPPTNMLFGYPTLNVSSASDFLLVYANYRTNSLGFLPGKEIAQDPLSDLNPGLLDQEAVLKWTKRNIAQFGGNPEDVAIWGQSAGAGSVLAQTIARGGEQKLFNRAMANSPFWPKTYYYDSPEAQLQYDELASLTDCSGPDSLACLKQVDLQKLRDATQTILDMNKYTTSYFTWAPVIDGEFLREPLSTAMAAGRVNTKVAFAMHNSHEGESFIPPGLKNPRNTGSPAFNSSDASFENWVRGFLPEFEDCEIEAVKRHYPAQGTTDTIDFSDNWVRAGLIYRDVTLTCPAYWFVNAAPEGGWIGEYSKYPSLHASDTFWVQ</sequence>
<comment type="similarity">
    <text evidence="1 3">Belongs to the type-B carboxylesterase/lipase family.</text>
</comment>
<dbReference type="InterPro" id="IPR029058">
    <property type="entry name" value="AB_hydrolase_fold"/>
</dbReference>
<accession>A0A084B8L8</accession>
<evidence type="ECO:0000259" key="4">
    <source>
        <dbReference type="Pfam" id="PF00135"/>
    </source>
</evidence>
<dbReference type="EMBL" id="KL647710">
    <property type="protein sequence ID" value="KEY73897.1"/>
    <property type="molecule type" value="Genomic_DNA"/>
</dbReference>
<dbReference type="Gene3D" id="3.40.50.1820">
    <property type="entry name" value="alpha/beta hydrolase"/>
    <property type="match status" value="1"/>
</dbReference>
<dbReference type="PROSITE" id="PS00122">
    <property type="entry name" value="CARBOXYLESTERASE_B_1"/>
    <property type="match status" value="1"/>
</dbReference>
<organism evidence="5 6">
    <name type="scientific">Stachybotrys chartarum (strain CBS 109288 / IBT 7711)</name>
    <name type="common">Toxic black mold</name>
    <name type="synonym">Stilbospora chartarum</name>
    <dbReference type="NCBI Taxonomy" id="1280523"/>
    <lineage>
        <taxon>Eukaryota</taxon>
        <taxon>Fungi</taxon>
        <taxon>Dikarya</taxon>
        <taxon>Ascomycota</taxon>
        <taxon>Pezizomycotina</taxon>
        <taxon>Sordariomycetes</taxon>
        <taxon>Hypocreomycetidae</taxon>
        <taxon>Hypocreales</taxon>
        <taxon>Stachybotryaceae</taxon>
        <taxon>Stachybotrys</taxon>
    </lineage>
</organism>
<keyword evidence="6" id="KW-1185">Reference proteome</keyword>
<evidence type="ECO:0000256" key="1">
    <source>
        <dbReference type="ARBA" id="ARBA00005964"/>
    </source>
</evidence>
<gene>
    <name evidence="5" type="ORF">S7711_06104</name>
</gene>
<feature type="signal peptide" evidence="3">
    <location>
        <begin position="1"/>
        <end position="20"/>
    </location>
</feature>
<dbReference type="AlphaFoldDB" id="A0A084B8L8"/>
<dbReference type="Pfam" id="PF00135">
    <property type="entry name" value="COesterase"/>
    <property type="match status" value="1"/>
</dbReference>
<protein>
    <recommendedName>
        <fullName evidence="3">Carboxylic ester hydrolase</fullName>
        <ecNumber evidence="3">3.1.1.-</ecNumber>
    </recommendedName>
</protein>
<dbReference type="SUPFAM" id="SSF53474">
    <property type="entry name" value="alpha/beta-Hydrolases"/>
    <property type="match status" value="1"/>
</dbReference>
<feature type="domain" description="Carboxylesterase type B" evidence="4">
    <location>
        <begin position="26"/>
        <end position="440"/>
    </location>
</feature>
<evidence type="ECO:0000313" key="5">
    <source>
        <dbReference type="EMBL" id="KEY73897.1"/>
    </source>
</evidence>
<dbReference type="Proteomes" id="UP000028045">
    <property type="component" value="Unassembled WGS sequence"/>
</dbReference>
<proteinExistence type="inferred from homology"/>
<keyword evidence="2 3" id="KW-0378">Hydrolase</keyword>